<dbReference type="InterPro" id="IPR007829">
    <property type="entry name" value="TM2"/>
</dbReference>
<dbReference type="InterPro" id="IPR050932">
    <property type="entry name" value="TM2D1-3-like"/>
</dbReference>
<dbReference type="PANTHER" id="PTHR21016">
    <property type="entry name" value="BETA-AMYLOID BINDING PROTEIN-RELATED"/>
    <property type="match status" value="1"/>
</dbReference>
<evidence type="ECO:0000313" key="8">
    <source>
        <dbReference type="Proteomes" id="UP001357223"/>
    </source>
</evidence>
<keyword evidence="2 5" id="KW-0812">Transmembrane</keyword>
<evidence type="ECO:0000313" key="7">
    <source>
        <dbReference type="EMBL" id="WVX83653.1"/>
    </source>
</evidence>
<accession>A0ABZ2CJD4</accession>
<comment type="subcellular location">
    <subcellularLocation>
        <location evidence="1">Membrane</location>
        <topology evidence="1">Multi-pass membrane protein</topology>
    </subcellularLocation>
</comment>
<dbReference type="Pfam" id="PF05154">
    <property type="entry name" value="TM2"/>
    <property type="match status" value="1"/>
</dbReference>
<feature type="transmembrane region" description="Helical" evidence="5">
    <location>
        <begin position="7"/>
        <end position="26"/>
    </location>
</feature>
<gene>
    <name evidence="7" type="ORF">R4Z09_12005</name>
</gene>
<feature type="domain" description="TM2" evidence="6">
    <location>
        <begin position="2"/>
        <end position="51"/>
    </location>
</feature>
<protein>
    <submittedName>
        <fullName evidence="7">NINE protein</fullName>
    </submittedName>
</protein>
<evidence type="ECO:0000256" key="1">
    <source>
        <dbReference type="ARBA" id="ARBA00004141"/>
    </source>
</evidence>
<reference evidence="7 8" key="1">
    <citation type="submission" date="2023-10" db="EMBL/GenBank/DDBJ databases">
        <title>Niallia locisalis sp.nov. isolated from a salt pond sample.</title>
        <authorList>
            <person name="Li X.-J."/>
            <person name="Dong L."/>
        </authorList>
    </citation>
    <scope>NUCLEOTIDE SEQUENCE [LARGE SCALE GENOMIC DNA]</scope>
    <source>
        <strain evidence="7 8">DSM 29761</strain>
    </source>
</reference>
<proteinExistence type="predicted"/>
<feature type="transmembrane region" description="Helical" evidence="5">
    <location>
        <begin position="32"/>
        <end position="51"/>
    </location>
</feature>
<organism evidence="7 8">
    <name type="scientific">Niallia oryzisoli</name>
    <dbReference type="NCBI Taxonomy" id="1737571"/>
    <lineage>
        <taxon>Bacteria</taxon>
        <taxon>Bacillati</taxon>
        <taxon>Bacillota</taxon>
        <taxon>Bacilli</taxon>
        <taxon>Bacillales</taxon>
        <taxon>Bacillaceae</taxon>
        <taxon>Niallia</taxon>
    </lineage>
</organism>
<evidence type="ECO:0000259" key="6">
    <source>
        <dbReference type="Pfam" id="PF05154"/>
    </source>
</evidence>
<evidence type="ECO:0000256" key="4">
    <source>
        <dbReference type="ARBA" id="ARBA00023136"/>
    </source>
</evidence>
<evidence type="ECO:0000256" key="2">
    <source>
        <dbReference type="ARBA" id="ARBA00022692"/>
    </source>
</evidence>
<name>A0ABZ2CJD4_9BACI</name>
<dbReference type="Proteomes" id="UP001357223">
    <property type="component" value="Chromosome"/>
</dbReference>
<keyword evidence="3 5" id="KW-1133">Transmembrane helix</keyword>
<keyword evidence="8" id="KW-1185">Reference proteome</keyword>
<dbReference type="PANTHER" id="PTHR21016:SF25">
    <property type="entry name" value="TM2 DOMAIN-CONTAINING PROTEIN DDB_G0277895-RELATED"/>
    <property type="match status" value="1"/>
</dbReference>
<evidence type="ECO:0000256" key="5">
    <source>
        <dbReference type="SAM" id="Phobius"/>
    </source>
</evidence>
<dbReference type="EMBL" id="CP137640">
    <property type="protein sequence ID" value="WVX83653.1"/>
    <property type="molecule type" value="Genomic_DNA"/>
</dbReference>
<evidence type="ECO:0000256" key="3">
    <source>
        <dbReference type="ARBA" id="ARBA00022989"/>
    </source>
</evidence>
<sequence>MKKTSTAYILFALCLFGIAGIHRFYTGKIGTGVIYLLTFGLFGIGLIYDLFTIPSQVRKSNMLRNNGFQNNNNIVVNVVNNIDKSE</sequence>
<dbReference type="RefSeq" id="WP_338452530.1">
    <property type="nucleotide sequence ID" value="NZ_CP137640.1"/>
</dbReference>
<keyword evidence="4 5" id="KW-0472">Membrane</keyword>